<sequence length="152" mass="16788">MNGYSEPLSGINENSMTSDCKIGSMEIFRMDAKWFGDAIPERDRACMFVIFKISGGGVRGWSESILPCTKQTMDITHWAAVFMRLKGLSIPDAVLYAQGKNEAWGQDRMQLALAALSDLAGTLQSRPSGPRDVDASLERSYMIGLSQAYFSF</sequence>
<dbReference type="EMBL" id="JACXIY010000019">
    <property type="protein sequence ID" value="MBD2870239.1"/>
    <property type="molecule type" value="Genomic_DNA"/>
</dbReference>
<name>A0A927CLH7_9BACL</name>
<accession>A0A927CLH7</accession>
<reference evidence="1" key="1">
    <citation type="submission" date="2020-09" db="EMBL/GenBank/DDBJ databases">
        <title>A novel bacterium of genus Paenibacillus, isolated from South China Sea.</title>
        <authorList>
            <person name="Huang H."/>
            <person name="Mo K."/>
            <person name="Hu Y."/>
        </authorList>
    </citation>
    <scope>NUCLEOTIDE SEQUENCE</scope>
    <source>
        <strain evidence="1">IB182493</strain>
    </source>
</reference>
<keyword evidence="2" id="KW-1185">Reference proteome</keyword>
<evidence type="ECO:0000313" key="1">
    <source>
        <dbReference type="EMBL" id="MBD2870239.1"/>
    </source>
</evidence>
<organism evidence="1 2">
    <name type="scientific">Paenibacillus arenilitoris</name>
    <dbReference type="NCBI Taxonomy" id="2772299"/>
    <lineage>
        <taxon>Bacteria</taxon>
        <taxon>Bacillati</taxon>
        <taxon>Bacillota</taxon>
        <taxon>Bacilli</taxon>
        <taxon>Bacillales</taxon>
        <taxon>Paenibacillaceae</taxon>
        <taxon>Paenibacillus</taxon>
    </lineage>
</organism>
<proteinExistence type="predicted"/>
<gene>
    <name evidence="1" type="ORF">IDH41_16790</name>
</gene>
<protein>
    <submittedName>
        <fullName evidence="1">Uncharacterized protein</fullName>
    </submittedName>
</protein>
<comment type="caution">
    <text evidence="1">The sequence shown here is derived from an EMBL/GenBank/DDBJ whole genome shotgun (WGS) entry which is preliminary data.</text>
</comment>
<dbReference type="Proteomes" id="UP000632125">
    <property type="component" value="Unassembled WGS sequence"/>
</dbReference>
<dbReference type="AlphaFoldDB" id="A0A927CLH7"/>
<evidence type="ECO:0000313" key="2">
    <source>
        <dbReference type="Proteomes" id="UP000632125"/>
    </source>
</evidence>
<dbReference type="RefSeq" id="WP_190863010.1">
    <property type="nucleotide sequence ID" value="NZ_JACXIY010000019.1"/>
</dbReference>